<dbReference type="InterPro" id="IPR057313">
    <property type="entry name" value="Maqu_2507-like"/>
</dbReference>
<dbReference type="GO" id="GO:0016491">
    <property type="term" value="F:oxidoreductase activity"/>
    <property type="evidence" value="ECO:0007669"/>
    <property type="project" value="UniProtKB-KW"/>
</dbReference>
<evidence type="ECO:0000313" key="4">
    <source>
        <dbReference type="EMBL" id="SDJ77358.1"/>
    </source>
</evidence>
<proteinExistence type="inferred from homology"/>
<reference evidence="5" key="1">
    <citation type="submission" date="2016-10" db="EMBL/GenBank/DDBJ databases">
        <authorList>
            <person name="Varghese N."/>
            <person name="Submissions S."/>
        </authorList>
    </citation>
    <scope>NUCLEOTIDE SEQUENCE [LARGE SCALE GENOMIC DNA]</scope>
    <source>
        <strain evidence="5">DSM 23317</strain>
    </source>
</reference>
<dbReference type="NCBIfam" id="NF005539">
    <property type="entry name" value="PRK07201.1"/>
    <property type="match status" value="1"/>
</dbReference>
<evidence type="ECO:0000256" key="2">
    <source>
        <dbReference type="ARBA" id="ARBA00023002"/>
    </source>
</evidence>
<keyword evidence="2" id="KW-0560">Oxidoreductase</keyword>
<keyword evidence="5" id="KW-1185">Reference proteome</keyword>
<evidence type="ECO:0000259" key="3">
    <source>
        <dbReference type="Pfam" id="PF07993"/>
    </source>
</evidence>
<sequence>MSYFVTGGTGFIGKYILANLAKREGEIFILVREGTEDKFLANCELLNLEPSRFTLLKGDLAEPLLGVNEAERDRLYGKVREFIHCAALYDITASAQTNHDFNVGGTREALALAELVGAECFNHLSSIAVAGFYQGVFNEQMFEQGEGLDINPYLKTKYDSEALVREQETLPYRIFRPSMVIGHSKTGEIDKIDGPYYLFKTLQKLRNVLPSWMPAIGIKGGEFNMVPVDYVADAIDHILTRSDTHGQCFHLVDTPGLKMIEALDIFSQAAHGSRLSAGVSPGVLDFIPAPIRGALLNLPSVRLLIDQTLAGLKIPKETLKLLDLKTQFDDSNTRRALAGTDIAVPHLKDYAGVVWDYWERNLDPNRMGSRTLEQHIDGKVAVITGASSGIGRALAIRLASAGAKVMLVARGMEQLKEVEQQILAEGGEAYSFHCDLNDLERCDLVIDQIIEEHGAIDLLVNNAGRSIRRSLKLTYDRFHDFERTMQLNYFAPVRLTMRALPTMVEQGGAHVVNISTIAVLGGYAPRFSAYVASKSALDAWSQSAGAEYREHNVSFTNVHMPLVRTPMIEASPMYNFAPTLSPDEAVAMIEEALLDQPAEVNTGIGSAMRAMSVLAPKVYELLMSTTFKMFPDTAAAQGLPEEEVKPTPEQVALAALMSGNYL</sequence>
<dbReference type="CDD" id="cd05263">
    <property type="entry name" value="MupV_like_SDR_e"/>
    <property type="match status" value="1"/>
</dbReference>
<accession>A0A1G8WGB9</accession>
<dbReference type="PROSITE" id="PS00061">
    <property type="entry name" value="ADH_SHORT"/>
    <property type="match status" value="1"/>
</dbReference>
<dbReference type="RefSeq" id="WP_090366559.1">
    <property type="nucleotide sequence ID" value="NZ_FNEM01000013.1"/>
</dbReference>
<evidence type="ECO:0000256" key="1">
    <source>
        <dbReference type="ARBA" id="ARBA00006484"/>
    </source>
</evidence>
<dbReference type="Gene3D" id="3.40.50.720">
    <property type="entry name" value="NAD(P)-binding Rossmann-like Domain"/>
    <property type="match status" value="2"/>
</dbReference>
<dbReference type="Pfam" id="PF00106">
    <property type="entry name" value="adh_short"/>
    <property type="match status" value="1"/>
</dbReference>
<dbReference type="Pfam" id="PF07993">
    <property type="entry name" value="NAD_binding_4"/>
    <property type="match status" value="1"/>
</dbReference>
<organism evidence="4 5">
    <name type="scientific">Ferrimonas sediminum</name>
    <dbReference type="NCBI Taxonomy" id="718193"/>
    <lineage>
        <taxon>Bacteria</taxon>
        <taxon>Pseudomonadati</taxon>
        <taxon>Pseudomonadota</taxon>
        <taxon>Gammaproteobacteria</taxon>
        <taxon>Alteromonadales</taxon>
        <taxon>Ferrimonadaceae</taxon>
        <taxon>Ferrimonas</taxon>
    </lineage>
</organism>
<evidence type="ECO:0000313" key="5">
    <source>
        <dbReference type="Proteomes" id="UP000199527"/>
    </source>
</evidence>
<protein>
    <submittedName>
        <fullName evidence="4">Short-chain dehydrogenase</fullName>
    </submittedName>
</protein>
<dbReference type="OrthoDB" id="9810734at2"/>
<gene>
    <name evidence="4" type="ORF">SAMN04488540_11359</name>
</gene>
<dbReference type="Proteomes" id="UP000199527">
    <property type="component" value="Unassembled WGS sequence"/>
</dbReference>
<dbReference type="EMBL" id="FNEM01000013">
    <property type="protein sequence ID" value="SDJ77358.1"/>
    <property type="molecule type" value="Genomic_DNA"/>
</dbReference>
<dbReference type="CDD" id="cd05233">
    <property type="entry name" value="SDR_c"/>
    <property type="match status" value="1"/>
</dbReference>
<feature type="domain" description="Thioester reductase (TE)" evidence="3">
    <location>
        <begin position="5"/>
        <end position="235"/>
    </location>
</feature>
<dbReference type="InterPro" id="IPR020904">
    <property type="entry name" value="Sc_DH/Rdtase_CS"/>
</dbReference>
<dbReference type="InterPro" id="IPR036291">
    <property type="entry name" value="NAD(P)-bd_dom_sf"/>
</dbReference>
<dbReference type="PRINTS" id="PR00080">
    <property type="entry name" value="SDRFAMILY"/>
</dbReference>
<dbReference type="GO" id="GO:0016020">
    <property type="term" value="C:membrane"/>
    <property type="evidence" value="ECO:0007669"/>
    <property type="project" value="TreeGrafter"/>
</dbReference>
<dbReference type="InterPro" id="IPR013120">
    <property type="entry name" value="FAR_NAD-bd"/>
</dbReference>
<dbReference type="PRINTS" id="PR00081">
    <property type="entry name" value="GDHRDH"/>
</dbReference>
<dbReference type="AlphaFoldDB" id="A0A1G8WGB9"/>
<comment type="similarity">
    <text evidence="1">Belongs to the short-chain dehydrogenases/reductases (SDR) family.</text>
</comment>
<dbReference type="PANTHER" id="PTHR44196:SF1">
    <property type="entry name" value="DEHYDROGENASE_REDUCTASE SDR FAMILY MEMBER 7B"/>
    <property type="match status" value="1"/>
</dbReference>
<name>A0A1G8WGB9_9GAMM</name>
<dbReference type="InterPro" id="IPR002347">
    <property type="entry name" value="SDR_fam"/>
</dbReference>
<dbReference type="SUPFAM" id="SSF51735">
    <property type="entry name" value="NAD(P)-binding Rossmann-fold domains"/>
    <property type="match status" value="2"/>
</dbReference>
<dbReference type="PANTHER" id="PTHR44196">
    <property type="entry name" value="DEHYDROGENASE/REDUCTASE SDR FAMILY MEMBER 7B"/>
    <property type="match status" value="1"/>
</dbReference>